<dbReference type="SUPFAM" id="SSF55120">
    <property type="entry name" value="Pseudouridine synthase"/>
    <property type="match status" value="1"/>
</dbReference>
<dbReference type="Proteomes" id="UP000002313">
    <property type="component" value="Chromosome IV"/>
</dbReference>
<keyword evidence="2" id="KW-0819">tRNA processing</keyword>
<dbReference type="Gene3D" id="3.30.70.580">
    <property type="entry name" value="Pseudouridine synthase I, catalytic domain, N-terminal subdomain"/>
    <property type="match status" value="1"/>
</dbReference>
<feature type="domain" description="Pseudouridine synthase I TruA alpha/beta" evidence="6">
    <location>
        <begin position="182"/>
        <end position="248"/>
    </location>
</feature>
<evidence type="ECO:0000313" key="7">
    <source>
        <dbReference type="EMBL" id="ADM11374.1"/>
    </source>
</evidence>
<dbReference type="PANTHER" id="PTHR11142:SF4">
    <property type="entry name" value="PSEUDOURIDYLATE SYNTHASE 1 HOMOLOG"/>
    <property type="match status" value="1"/>
</dbReference>
<evidence type="ECO:0000256" key="2">
    <source>
        <dbReference type="ARBA" id="ARBA00022694"/>
    </source>
</evidence>
<evidence type="ECO:0000256" key="4">
    <source>
        <dbReference type="PIRSR" id="PIRSR641708-1"/>
    </source>
</evidence>
<dbReference type="AlphaFoldDB" id="E0S6N9"/>
<dbReference type="KEGG" id="ein:Eint_040840"/>
<dbReference type="RefSeq" id="XP_003072734.1">
    <property type="nucleotide sequence ID" value="XM_003072688.1"/>
</dbReference>
<dbReference type="EMBL" id="CP001945">
    <property type="protein sequence ID" value="ADM11374.1"/>
    <property type="molecule type" value="Genomic_DNA"/>
</dbReference>
<dbReference type="InterPro" id="IPR020094">
    <property type="entry name" value="TruA/RsuA/RluB/E/F_N"/>
</dbReference>
<organism evidence="7 8">
    <name type="scientific">Encephalitozoon intestinalis (strain ATCC 50506)</name>
    <name type="common">Microsporidian parasite</name>
    <name type="synonym">Septata intestinalis</name>
    <dbReference type="NCBI Taxonomy" id="876142"/>
    <lineage>
        <taxon>Eukaryota</taxon>
        <taxon>Fungi</taxon>
        <taxon>Fungi incertae sedis</taxon>
        <taxon>Microsporidia</taxon>
        <taxon>Unikaryonidae</taxon>
        <taxon>Encephalitozoon</taxon>
    </lineage>
</organism>
<reference evidence="7 8" key="1">
    <citation type="journal article" date="2010" name="Nat. Commun.">
        <title>The complete sequence of the smallest known nuclear genome from the microsporidian Encephalitozoon intestinalis.</title>
        <authorList>
            <person name="Corradi N."/>
            <person name="Pombert J.-F."/>
            <person name="Farinelli L."/>
            <person name="Didier E.S."/>
            <person name="Keeling P.J."/>
        </authorList>
    </citation>
    <scope>NUCLEOTIDE SEQUENCE [LARGE SCALE GENOMIC DNA]</scope>
    <source>
        <strain evidence="7 8">ATCC 50506</strain>
    </source>
</reference>
<evidence type="ECO:0000259" key="6">
    <source>
        <dbReference type="Pfam" id="PF01416"/>
    </source>
</evidence>
<reference evidence="7 8" key="2">
    <citation type="journal article" date="2012" name="Proc. Natl. Acad. Sci. U.S.A.">
        <title>Gain and loss of multiple functionally related, horizontally transferred genes in the reduced genomes of two microsporidian parasites.</title>
        <authorList>
            <person name="Pombert J.-F."/>
            <person name="Selman M."/>
            <person name="Burki F."/>
            <person name="Bardell F.T."/>
            <person name="Farinelli L."/>
            <person name="Solter L.F."/>
            <person name="Whitman D.W."/>
            <person name="Weiss L.M."/>
            <person name="Corradi N."/>
            <person name="Keeling P.J."/>
        </authorList>
    </citation>
    <scope>NUCLEOTIDE SEQUENCE [LARGE SCALE GENOMIC DNA]</scope>
    <source>
        <strain evidence="7 8">ATCC 50506</strain>
    </source>
</reference>
<gene>
    <name evidence="7" type="ORF">Eint_040840</name>
</gene>
<protein>
    <submittedName>
        <fullName evidence="7">Pseudouridine synthase 2</fullName>
    </submittedName>
</protein>
<dbReference type="PANTHER" id="PTHR11142">
    <property type="entry name" value="PSEUDOURIDYLATE SYNTHASE"/>
    <property type="match status" value="1"/>
</dbReference>
<feature type="active site" description="Nucleophile" evidence="4">
    <location>
        <position position="62"/>
    </location>
</feature>
<dbReference type="VEuPathDB" id="MicrosporidiaDB:Eint_040840"/>
<dbReference type="GO" id="GO:0031119">
    <property type="term" value="P:tRNA pseudouridine synthesis"/>
    <property type="evidence" value="ECO:0007669"/>
    <property type="project" value="InterPro"/>
</dbReference>
<comment type="similarity">
    <text evidence="1">Belongs to the tRNA pseudouridine synthase TruA family.</text>
</comment>
<dbReference type="Pfam" id="PF01416">
    <property type="entry name" value="PseudoU_synth_1"/>
    <property type="match status" value="1"/>
</dbReference>
<accession>E0S6N9</accession>
<evidence type="ECO:0000313" key="8">
    <source>
        <dbReference type="Proteomes" id="UP000002313"/>
    </source>
</evidence>
<dbReference type="GO" id="GO:0003723">
    <property type="term" value="F:RNA binding"/>
    <property type="evidence" value="ECO:0007669"/>
    <property type="project" value="InterPro"/>
</dbReference>
<evidence type="ECO:0000256" key="3">
    <source>
        <dbReference type="ARBA" id="ARBA00023235"/>
    </source>
</evidence>
<name>E0S6N9_ENCIT</name>
<evidence type="ECO:0000256" key="5">
    <source>
        <dbReference type="PIRSR" id="PIRSR641708-2"/>
    </source>
</evidence>
<keyword evidence="8" id="KW-1185">Reference proteome</keyword>
<dbReference type="HOGENOM" id="CLU_021971_4_0_1"/>
<dbReference type="GeneID" id="9698974"/>
<sequence>MKVRAGLLVGYDGSKYHGLQFNKELDTVEKEIIGCLLEMEVISQRNADDPKKVHIKSSSRTDKGVHAALNLVSVKIEADITPELISGLRTLLSRKEIHLYDIIRLTKSTIPSKQAVFRAYEYIVPTFFLAKGDFDKEVEVLRQKDGECRDGRVTRDYPSDMIDSLVGYTSSEDDLRVFEAILQKYTGTKDFHNFTKLNSEKGTKRYIKSVIVSDPYVNNGIEYVRVSITGQSFLLHQIRKMMLFGILLCRYSRDSVESKFDMVFSKENIHVPKGPSEYLLLDKPTFHRLRRGDGTTEDIGVDDAAREEYKRNAIYPRIHQRKNLIGFFACLDSVRFHRENMVFIG</sequence>
<proteinExistence type="inferred from homology"/>
<dbReference type="GO" id="GO:1990481">
    <property type="term" value="P:mRNA pseudouridine synthesis"/>
    <property type="evidence" value="ECO:0007669"/>
    <property type="project" value="TreeGrafter"/>
</dbReference>
<dbReference type="Gene3D" id="3.30.70.660">
    <property type="entry name" value="Pseudouridine synthase I, catalytic domain, C-terminal subdomain"/>
    <property type="match status" value="1"/>
</dbReference>
<dbReference type="InterPro" id="IPR020097">
    <property type="entry name" value="PsdUridine_synth_TruA_a/b_dom"/>
</dbReference>
<keyword evidence="3" id="KW-0413">Isomerase</keyword>
<feature type="binding site" evidence="5">
    <location>
        <position position="120"/>
    </location>
    <ligand>
        <name>substrate</name>
    </ligand>
</feature>
<dbReference type="InterPro" id="IPR001406">
    <property type="entry name" value="PsdUridine_synth_TruA"/>
</dbReference>
<dbReference type="InterPro" id="IPR020103">
    <property type="entry name" value="PsdUridine_synth_cat_dom_sf"/>
</dbReference>
<dbReference type="InterPro" id="IPR041708">
    <property type="entry name" value="PUS1/PUS2-like"/>
</dbReference>
<evidence type="ECO:0000256" key="1">
    <source>
        <dbReference type="ARBA" id="ARBA00009375"/>
    </source>
</evidence>
<dbReference type="InterPro" id="IPR020095">
    <property type="entry name" value="PsdUridine_synth_TruA_C"/>
</dbReference>
<dbReference type="CDD" id="cd02568">
    <property type="entry name" value="PseudoU_synth_PUS1_PUS2"/>
    <property type="match status" value="1"/>
</dbReference>
<dbReference type="OrthoDB" id="10256309at2759"/>
<dbReference type="GO" id="GO:0005634">
    <property type="term" value="C:nucleus"/>
    <property type="evidence" value="ECO:0007669"/>
    <property type="project" value="TreeGrafter"/>
</dbReference>
<dbReference type="GO" id="GO:0009982">
    <property type="term" value="F:pseudouridine synthase activity"/>
    <property type="evidence" value="ECO:0007669"/>
    <property type="project" value="InterPro"/>
</dbReference>